<name>A0A350H7Z8_UNCW3</name>
<evidence type="ECO:0000313" key="2">
    <source>
        <dbReference type="EMBL" id="HAV91664.1"/>
    </source>
</evidence>
<gene>
    <name evidence="2" type="ORF">DCW38_00545</name>
</gene>
<dbReference type="InterPro" id="IPR026816">
    <property type="entry name" value="Flavodoxin_dom"/>
</dbReference>
<sequence length="182" mass="20721">MKSVVIYNLQTGFTKKYAEWIAYKLKCDIFPVKEISSKKMLEYDTVIYGGFLYAVGITGIKKIKNNMSKFSGKKIAIFDVGASPSSEKVYEKVKAKNFTSEELKKIKVFYMRGGFDFTKLSFLNKILMNMLKAMMLKKKERTPDEEGMISLCECPVDFTDKGRMLNLSNPDCSVLTETKSAI</sequence>
<evidence type="ECO:0000313" key="3">
    <source>
        <dbReference type="Proteomes" id="UP000264062"/>
    </source>
</evidence>
<accession>A0A350H7Z8</accession>
<organism evidence="2 3">
    <name type="scientific">candidate division WOR-3 bacterium</name>
    <dbReference type="NCBI Taxonomy" id="2052148"/>
    <lineage>
        <taxon>Bacteria</taxon>
        <taxon>Bacteria division WOR-3</taxon>
    </lineage>
</organism>
<dbReference type="GO" id="GO:0070819">
    <property type="term" value="F:menaquinone-dependent protoporphyrinogen oxidase activity"/>
    <property type="evidence" value="ECO:0007669"/>
    <property type="project" value="TreeGrafter"/>
</dbReference>
<evidence type="ECO:0000259" key="1">
    <source>
        <dbReference type="Pfam" id="PF12724"/>
    </source>
</evidence>
<dbReference type="PANTHER" id="PTHR38030">
    <property type="entry name" value="PROTOPORPHYRINOGEN IX DEHYDROGENASE [MENAQUINONE]"/>
    <property type="match status" value="1"/>
</dbReference>
<dbReference type="EMBL" id="DMZY01000018">
    <property type="protein sequence ID" value="HAV91664.1"/>
    <property type="molecule type" value="Genomic_DNA"/>
</dbReference>
<dbReference type="SUPFAM" id="SSF52218">
    <property type="entry name" value="Flavoproteins"/>
    <property type="match status" value="1"/>
</dbReference>
<dbReference type="Pfam" id="PF12724">
    <property type="entry name" value="Flavodoxin_5"/>
    <property type="match status" value="1"/>
</dbReference>
<comment type="caution">
    <text evidence="2">The sequence shown here is derived from an EMBL/GenBank/DDBJ whole genome shotgun (WGS) entry which is preliminary data.</text>
</comment>
<dbReference type="PANTHER" id="PTHR38030:SF2">
    <property type="entry name" value="PROTOPORPHYRINOGEN IX DEHYDROGENASE [QUINONE]"/>
    <property type="match status" value="1"/>
</dbReference>
<dbReference type="AlphaFoldDB" id="A0A350H7Z8"/>
<feature type="domain" description="Flavodoxin" evidence="1">
    <location>
        <begin position="5"/>
        <end position="140"/>
    </location>
</feature>
<dbReference type="Gene3D" id="3.40.50.360">
    <property type="match status" value="1"/>
</dbReference>
<proteinExistence type="predicted"/>
<dbReference type="GO" id="GO:0010181">
    <property type="term" value="F:FMN binding"/>
    <property type="evidence" value="ECO:0007669"/>
    <property type="project" value="TreeGrafter"/>
</dbReference>
<protein>
    <submittedName>
        <fullName evidence="2">Flavodoxin</fullName>
    </submittedName>
</protein>
<reference evidence="2 3" key="1">
    <citation type="journal article" date="2018" name="Nat. Biotechnol.">
        <title>A standardized bacterial taxonomy based on genome phylogeny substantially revises the tree of life.</title>
        <authorList>
            <person name="Parks D.H."/>
            <person name="Chuvochina M."/>
            <person name="Waite D.W."/>
            <person name="Rinke C."/>
            <person name="Skarshewski A."/>
            <person name="Chaumeil P.A."/>
            <person name="Hugenholtz P."/>
        </authorList>
    </citation>
    <scope>NUCLEOTIDE SEQUENCE [LARGE SCALE GENOMIC DNA]</scope>
    <source>
        <strain evidence="2">UBA9956</strain>
    </source>
</reference>
<dbReference type="InterPro" id="IPR052200">
    <property type="entry name" value="Protoporphyrinogen_IX_DH"/>
</dbReference>
<dbReference type="GO" id="GO:0006783">
    <property type="term" value="P:heme biosynthetic process"/>
    <property type="evidence" value="ECO:0007669"/>
    <property type="project" value="TreeGrafter"/>
</dbReference>
<dbReference type="InterPro" id="IPR029039">
    <property type="entry name" value="Flavoprotein-like_sf"/>
</dbReference>
<dbReference type="Proteomes" id="UP000264062">
    <property type="component" value="Unassembled WGS sequence"/>
</dbReference>